<dbReference type="Proteomes" id="UP000005426">
    <property type="component" value="Unassembled WGS sequence"/>
</dbReference>
<sequence>MAHKPRGALCFSRWRRLTAPHGTQEYSDLLLAVQGDGIFHLAPEMNKVNLLLYKHTAQTVPAVKSQK</sequence>
<name>G9NWD5_HYPAI</name>
<reference evidence="1 2" key="1">
    <citation type="journal article" date="2011" name="Genome Biol.">
        <title>Comparative genome sequence analysis underscores mycoparasitism as the ancestral life style of Trichoderma.</title>
        <authorList>
            <person name="Kubicek C.P."/>
            <person name="Herrera-Estrella A."/>
            <person name="Seidl-Seiboth V."/>
            <person name="Martinez D.A."/>
            <person name="Druzhinina I.S."/>
            <person name="Thon M."/>
            <person name="Zeilinger S."/>
            <person name="Casas-Flores S."/>
            <person name="Horwitz B.A."/>
            <person name="Mukherjee P.K."/>
            <person name="Mukherjee M."/>
            <person name="Kredics L."/>
            <person name="Alcaraz L.D."/>
            <person name="Aerts A."/>
            <person name="Antal Z."/>
            <person name="Atanasova L."/>
            <person name="Cervantes-Badillo M.G."/>
            <person name="Challacombe J."/>
            <person name="Chertkov O."/>
            <person name="McCluskey K."/>
            <person name="Coulpier F."/>
            <person name="Deshpande N."/>
            <person name="von Doehren H."/>
            <person name="Ebbole D.J."/>
            <person name="Esquivel-Naranjo E.U."/>
            <person name="Fekete E."/>
            <person name="Flipphi M."/>
            <person name="Glaser F."/>
            <person name="Gomez-Rodriguez E.Y."/>
            <person name="Gruber S."/>
            <person name="Han C."/>
            <person name="Henrissat B."/>
            <person name="Hermosa R."/>
            <person name="Hernandez-Onate M."/>
            <person name="Karaffa L."/>
            <person name="Kosti I."/>
            <person name="Le Crom S."/>
            <person name="Lindquist E."/>
            <person name="Lucas S."/>
            <person name="Luebeck M."/>
            <person name="Luebeck P.S."/>
            <person name="Margeot A."/>
            <person name="Metz B."/>
            <person name="Misra M."/>
            <person name="Nevalainen H."/>
            <person name="Omann M."/>
            <person name="Packer N."/>
            <person name="Perrone G."/>
            <person name="Uresti-Rivera E.E."/>
            <person name="Salamov A."/>
            <person name="Schmoll M."/>
            <person name="Seiboth B."/>
            <person name="Shapiro H."/>
            <person name="Sukno S."/>
            <person name="Tamayo-Ramos J.A."/>
            <person name="Tisch D."/>
            <person name="Wiest A."/>
            <person name="Wilkinson H.H."/>
            <person name="Zhang M."/>
            <person name="Coutinho P.M."/>
            <person name="Kenerley C.M."/>
            <person name="Monte E."/>
            <person name="Baker S.E."/>
            <person name="Grigoriev I.V."/>
        </authorList>
    </citation>
    <scope>NUCLEOTIDE SEQUENCE [LARGE SCALE GENOMIC DNA]</scope>
    <source>
        <strain evidence="2">ATCC 20476 / IMI 206040</strain>
    </source>
</reference>
<gene>
    <name evidence="1" type="ORF">TRIATDRAFT_284242</name>
</gene>
<keyword evidence="2" id="KW-1185">Reference proteome</keyword>
<protein>
    <submittedName>
        <fullName evidence="1">Uncharacterized protein</fullName>
    </submittedName>
</protein>
<proteinExistence type="predicted"/>
<dbReference type="EMBL" id="ABDG02000024">
    <property type="protein sequence ID" value="EHK45295.1"/>
    <property type="molecule type" value="Genomic_DNA"/>
</dbReference>
<accession>G9NWD5</accession>
<comment type="caution">
    <text evidence="1">The sequence shown here is derived from an EMBL/GenBank/DDBJ whole genome shotgun (WGS) entry which is preliminary data.</text>
</comment>
<evidence type="ECO:0000313" key="1">
    <source>
        <dbReference type="EMBL" id="EHK45295.1"/>
    </source>
</evidence>
<dbReference type="HOGENOM" id="CLU_2812714_0_0_1"/>
<organism evidence="1 2">
    <name type="scientific">Hypocrea atroviridis (strain ATCC 20476 / IMI 206040)</name>
    <name type="common">Trichoderma atroviride</name>
    <dbReference type="NCBI Taxonomy" id="452589"/>
    <lineage>
        <taxon>Eukaryota</taxon>
        <taxon>Fungi</taxon>
        <taxon>Dikarya</taxon>
        <taxon>Ascomycota</taxon>
        <taxon>Pezizomycotina</taxon>
        <taxon>Sordariomycetes</taxon>
        <taxon>Hypocreomycetidae</taxon>
        <taxon>Hypocreales</taxon>
        <taxon>Hypocreaceae</taxon>
        <taxon>Trichoderma</taxon>
    </lineage>
</organism>
<dbReference type="AlphaFoldDB" id="G9NWD5"/>
<evidence type="ECO:0000313" key="2">
    <source>
        <dbReference type="Proteomes" id="UP000005426"/>
    </source>
</evidence>